<evidence type="ECO:0000259" key="7">
    <source>
        <dbReference type="Pfam" id="PF00478"/>
    </source>
</evidence>
<dbReference type="GO" id="GO:0005737">
    <property type="term" value="C:cytoplasm"/>
    <property type="evidence" value="ECO:0007669"/>
    <property type="project" value="TreeGrafter"/>
</dbReference>
<dbReference type="GO" id="GO:0003938">
    <property type="term" value="F:IMP dehydrogenase activity"/>
    <property type="evidence" value="ECO:0007669"/>
    <property type="project" value="UniProtKB-EC"/>
</dbReference>
<dbReference type="AlphaFoldDB" id="A0A0C2IY50"/>
<keyword evidence="2" id="KW-0332">GMP biosynthesis</keyword>
<organism evidence="8 9">
    <name type="scientific">Thelohanellus kitauei</name>
    <name type="common">Myxosporean</name>
    <dbReference type="NCBI Taxonomy" id="669202"/>
    <lineage>
        <taxon>Eukaryota</taxon>
        <taxon>Metazoa</taxon>
        <taxon>Cnidaria</taxon>
        <taxon>Myxozoa</taxon>
        <taxon>Myxosporea</taxon>
        <taxon>Bivalvulida</taxon>
        <taxon>Platysporina</taxon>
        <taxon>Myxobolidae</taxon>
        <taxon>Thelohanellus</taxon>
    </lineage>
</organism>
<evidence type="ECO:0000256" key="4">
    <source>
        <dbReference type="ARBA" id="ARBA00024384"/>
    </source>
</evidence>
<evidence type="ECO:0000256" key="2">
    <source>
        <dbReference type="ARBA" id="ARBA00022749"/>
    </source>
</evidence>
<accession>A0A0C2IY50</accession>
<evidence type="ECO:0000256" key="5">
    <source>
        <dbReference type="ARBA" id="ARBA00046101"/>
    </source>
</evidence>
<dbReference type="SMART" id="SM01240">
    <property type="entry name" value="IMPDH"/>
    <property type="match status" value="1"/>
</dbReference>
<comment type="pathway">
    <text evidence="3">Purine metabolism; XMP biosynthesis via de novo pathway; XMP from IMP: step 1/1.</text>
</comment>
<dbReference type="Pfam" id="PF00478">
    <property type="entry name" value="IMPDH"/>
    <property type="match status" value="1"/>
</dbReference>
<comment type="caution">
    <text evidence="8">The sequence shown here is derived from an EMBL/GenBank/DDBJ whole genome shotgun (WGS) entry which is preliminary data.</text>
</comment>
<dbReference type="Gene3D" id="3.20.20.70">
    <property type="entry name" value="Aldolase class I"/>
    <property type="match status" value="1"/>
</dbReference>
<dbReference type="InterPro" id="IPR013785">
    <property type="entry name" value="Aldolase_TIM"/>
</dbReference>
<dbReference type="OMA" id="FITHPQC"/>
<protein>
    <recommendedName>
        <fullName evidence="4">IMP dehydrogenase</fullName>
        <ecNumber evidence="4">1.1.1.205</ecNumber>
    </recommendedName>
</protein>
<dbReference type="PANTHER" id="PTHR11911">
    <property type="entry name" value="INOSINE-5-MONOPHOSPHATE DEHYDROGENASE RELATED"/>
    <property type="match status" value="1"/>
</dbReference>
<reference evidence="8 9" key="1">
    <citation type="journal article" date="2014" name="Genome Biol. Evol.">
        <title>The genome of the myxosporean Thelohanellus kitauei shows adaptations to nutrient acquisition within its fish host.</title>
        <authorList>
            <person name="Yang Y."/>
            <person name="Xiong J."/>
            <person name="Zhou Z."/>
            <person name="Huo F."/>
            <person name="Miao W."/>
            <person name="Ran C."/>
            <person name="Liu Y."/>
            <person name="Zhang J."/>
            <person name="Feng J."/>
            <person name="Wang M."/>
            <person name="Wang M."/>
            <person name="Wang L."/>
            <person name="Yao B."/>
        </authorList>
    </citation>
    <scope>NUCLEOTIDE SEQUENCE [LARGE SCALE GENOMIC DNA]</scope>
    <source>
        <strain evidence="8">Wuqing</strain>
    </source>
</reference>
<dbReference type="EC" id="1.1.1.205" evidence="4"/>
<evidence type="ECO:0000313" key="8">
    <source>
        <dbReference type="EMBL" id="KII70364.1"/>
    </source>
</evidence>
<evidence type="ECO:0000256" key="1">
    <source>
        <dbReference type="ARBA" id="ARBA00005502"/>
    </source>
</evidence>
<evidence type="ECO:0000256" key="3">
    <source>
        <dbReference type="ARBA" id="ARBA00024330"/>
    </source>
</evidence>
<name>A0A0C2IY50_THEKT</name>
<evidence type="ECO:0000313" key="9">
    <source>
        <dbReference type="Proteomes" id="UP000031668"/>
    </source>
</evidence>
<comment type="similarity">
    <text evidence="1">Belongs to the IMPDH/GMPR family.</text>
</comment>
<feature type="domain" description="IMP dehydrogenase/GMP reductase" evidence="7">
    <location>
        <begin position="19"/>
        <end position="101"/>
    </location>
</feature>
<dbReference type="GO" id="GO:0006177">
    <property type="term" value="P:GMP biosynthetic process"/>
    <property type="evidence" value="ECO:0007669"/>
    <property type="project" value="UniProtKB-KW"/>
</dbReference>
<evidence type="ECO:0000256" key="6">
    <source>
        <dbReference type="ARBA" id="ARBA00048028"/>
    </source>
</evidence>
<sequence>MSGQADGVSVFELFKKRKGITYDDFIILPGYIDFPNDDVNLETRFTKDISISTPFVSSPMDTVTEFEMAKTMALYGGIGVIHHNNKPEEQAKMVYYVKKFKQGFIQFPIVIHPLTNISDIKKLIKACGFSGFPVTGIIF</sequence>
<dbReference type="InterPro" id="IPR005990">
    <property type="entry name" value="IMP_DH"/>
</dbReference>
<dbReference type="OrthoDB" id="416622at2759"/>
<dbReference type="EMBL" id="JWZT01002083">
    <property type="protein sequence ID" value="KII70364.1"/>
    <property type="molecule type" value="Genomic_DNA"/>
</dbReference>
<proteinExistence type="inferred from homology"/>
<keyword evidence="2" id="KW-0658">Purine biosynthesis</keyword>
<dbReference type="FunFam" id="3.20.20.70:FF:000424">
    <property type="entry name" value="Inosine-5'-monophosphate dehydrogenase 2"/>
    <property type="match status" value="1"/>
</dbReference>
<dbReference type="PANTHER" id="PTHR11911:SF111">
    <property type="entry name" value="INOSINE-5'-MONOPHOSPHATE DEHYDROGENASE"/>
    <property type="match status" value="1"/>
</dbReference>
<dbReference type="Proteomes" id="UP000031668">
    <property type="component" value="Unassembled WGS sequence"/>
</dbReference>
<dbReference type="GO" id="GO:0006183">
    <property type="term" value="P:GTP biosynthetic process"/>
    <property type="evidence" value="ECO:0007669"/>
    <property type="project" value="TreeGrafter"/>
</dbReference>
<dbReference type="InterPro" id="IPR001093">
    <property type="entry name" value="IMP_DH_GMPRt"/>
</dbReference>
<gene>
    <name evidence="8" type="ORF">RF11_00146</name>
</gene>
<comment type="catalytic activity">
    <reaction evidence="6">
        <text>IMP + NAD(+) + H2O = XMP + NADH + H(+)</text>
        <dbReference type="Rhea" id="RHEA:11708"/>
        <dbReference type="ChEBI" id="CHEBI:15377"/>
        <dbReference type="ChEBI" id="CHEBI:15378"/>
        <dbReference type="ChEBI" id="CHEBI:57464"/>
        <dbReference type="ChEBI" id="CHEBI:57540"/>
        <dbReference type="ChEBI" id="CHEBI:57945"/>
        <dbReference type="ChEBI" id="CHEBI:58053"/>
        <dbReference type="EC" id="1.1.1.205"/>
    </reaction>
</comment>
<comment type="function">
    <text evidence="5">Catalyzes the conversion of inosine 5'-phosphate (IMP) to xanthosine 5'-phosphate (XMP), the first committed and rate-limiting step in the de novo synthesis of guanine nucleotides, and therefore plays an important role in the regulation of cell growth. Could also have a single-stranded nucleic acid-binding activity and could play a role in RNA and/or DNA metabolism. It may also have a role in the development of malignancy and the growth progression of some tumors.</text>
</comment>
<dbReference type="SUPFAM" id="SSF51412">
    <property type="entry name" value="Inosine monophosphate dehydrogenase (IMPDH)"/>
    <property type="match status" value="1"/>
</dbReference>
<keyword evidence="9" id="KW-1185">Reference proteome</keyword>